<dbReference type="Proteomes" id="UP001152519">
    <property type="component" value="Unassembled WGS sequence"/>
</dbReference>
<dbReference type="EMBL" id="CAJSLV010000048">
    <property type="protein sequence ID" value="CAG6393128.1"/>
    <property type="molecule type" value="Genomic_DNA"/>
</dbReference>
<protein>
    <submittedName>
        <fullName evidence="1">Uncharacterized protein</fullName>
    </submittedName>
</protein>
<gene>
    <name evidence="1" type="ORF">SCOCK_20159</name>
</gene>
<proteinExistence type="predicted"/>
<organism evidence="1 2">
    <name type="scientific">Actinacidiphila cocklensis</name>
    <dbReference type="NCBI Taxonomy" id="887465"/>
    <lineage>
        <taxon>Bacteria</taxon>
        <taxon>Bacillati</taxon>
        <taxon>Actinomycetota</taxon>
        <taxon>Actinomycetes</taxon>
        <taxon>Kitasatosporales</taxon>
        <taxon>Streptomycetaceae</taxon>
        <taxon>Actinacidiphila</taxon>
    </lineage>
</organism>
<keyword evidence="2" id="KW-1185">Reference proteome</keyword>
<accession>A0A9W4DSF5</accession>
<evidence type="ECO:0000313" key="1">
    <source>
        <dbReference type="EMBL" id="CAG6393128.1"/>
    </source>
</evidence>
<comment type="caution">
    <text evidence="1">The sequence shown here is derived from an EMBL/GenBank/DDBJ whole genome shotgun (WGS) entry which is preliminary data.</text>
</comment>
<dbReference type="AlphaFoldDB" id="A0A9W4DSF5"/>
<name>A0A9W4DSF5_9ACTN</name>
<reference evidence="1" key="1">
    <citation type="submission" date="2021-05" db="EMBL/GenBank/DDBJ databases">
        <authorList>
            <person name="Arsene-Ploetze F."/>
        </authorList>
    </citation>
    <scope>NUCLEOTIDE SEQUENCE</scope>
    <source>
        <strain evidence="1">DSM 42138</strain>
    </source>
</reference>
<evidence type="ECO:0000313" key="2">
    <source>
        <dbReference type="Proteomes" id="UP001152519"/>
    </source>
</evidence>
<sequence length="41" mass="4536">MSLLLGDEDMSRFVNEKDNPANTCFITQILDGILDHLGVEA</sequence>